<sequence>MTVDLQAQCYLLVAPKHESGQMPLGAIEGNTDAPKVRRIGKAI</sequence>
<name>A0A2X2D253_PSELU</name>
<dbReference type="EMBL" id="UAUF01000014">
    <property type="protein sequence ID" value="SPZ13404.1"/>
    <property type="molecule type" value="Genomic_DNA"/>
</dbReference>
<protein>
    <submittedName>
        <fullName evidence="1">Uncharacterized protein</fullName>
    </submittedName>
</protein>
<accession>A0A2X2D253</accession>
<proteinExistence type="predicted"/>
<reference evidence="1 2" key="1">
    <citation type="submission" date="2018-06" db="EMBL/GenBank/DDBJ databases">
        <authorList>
            <consortium name="Pathogen Informatics"/>
            <person name="Doyle S."/>
        </authorList>
    </citation>
    <scope>NUCLEOTIDE SEQUENCE [LARGE SCALE GENOMIC DNA]</scope>
    <source>
        <strain evidence="1 2">NCTC11842</strain>
    </source>
</reference>
<gene>
    <name evidence="1" type="ORF">NCTC11842_05146</name>
</gene>
<dbReference type="Proteomes" id="UP000250443">
    <property type="component" value="Unassembled WGS sequence"/>
</dbReference>
<evidence type="ECO:0000313" key="1">
    <source>
        <dbReference type="EMBL" id="SPZ13404.1"/>
    </source>
</evidence>
<evidence type="ECO:0000313" key="2">
    <source>
        <dbReference type="Proteomes" id="UP000250443"/>
    </source>
</evidence>
<dbReference type="AlphaFoldDB" id="A0A2X2D253"/>
<organism evidence="1 2">
    <name type="scientific">Pseudomonas luteola</name>
    <dbReference type="NCBI Taxonomy" id="47886"/>
    <lineage>
        <taxon>Bacteria</taxon>
        <taxon>Pseudomonadati</taxon>
        <taxon>Pseudomonadota</taxon>
        <taxon>Gammaproteobacteria</taxon>
        <taxon>Pseudomonadales</taxon>
        <taxon>Pseudomonadaceae</taxon>
        <taxon>Pseudomonas</taxon>
    </lineage>
</organism>